<dbReference type="EMBL" id="DS990393">
    <property type="protein sequence ID" value="EFR47395.1"/>
    <property type="molecule type" value="Genomic_DNA"/>
</dbReference>
<proteinExistence type="predicted"/>
<name>A0ABN0BCZ8_9HELI</name>
<gene>
    <name evidence="1" type="ORF">HCCG_01943</name>
</gene>
<organism evidence="1 2">
    <name type="scientific">Helicobacter cinaedi CCUG 18818 = ATCC BAA-847</name>
    <dbReference type="NCBI Taxonomy" id="537971"/>
    <lineage>
        <taxon>Bacteria</taxon>
        <taxon>Pseudomonadati</taxon>
        <taxon>Campylobacterota</taxon>
        <taxon>Epsilonproteobacteria</taxon>
        <taxon>Campylobacterales</taxon>
        <taxon>Helicobacteraceae</taxon>
        <taxon>Helicobacter</taxon>
    </lineage>
</organism>
<reference evidence="2" key="1">
    <citation type="journal article" date="2014" name="Genome Announc.">
        <title>Draft genome sequences of six enterohepatic helicobacter species isolated from humans and one from rhesus macaques.</title>
        <authorList>
            <person name="Shen Z."/>
            <person name="Sheh A."/>
            <person name="Young S.K."/>
            <person name="Abouelliel A."/>
            <person name="Ward D.V."/>
            <person name="Earl A.M."/>
            <person name="Fox J.G."/>
        </authorList>
    </citation>
    <scope>NUCLEOTIDE SEQUENCE [LARGE SCALE GENOMIC DNA]</scope>
    <source>
        <strain evidence="2">CCUG 18818</strain>
    </source>
</reference>
<sequence length="56" mass="6520">MITLKVKTKEKRQNHKAKVTIAYSHTLFSGILRILQQKSKCHRNAICGFVKQYLAF</sequence>
<evidence type="ECO:0000313" key="2">
    <source>
        <dbReference type="Proteomes" id="UP000005755"/>
    </source>
</evidence>
<keyword evidence="2" id="KW-1185">Reference proteome</keyword>
<dbReference type="Proteomes" id="UP000005755">
    <property type="component" value="Unassembled WGS sequence"/>
</dbReference>
<accession>A0ABN0BCZ8</accession>
<evidence type="ECO:0000313" key="1">
    <source>
        <dbReference type="EMBL" id="EFR47395.1"/>
    </source>
</evidence>
<protein>
    <submittedName>
        <fullName evidence="1">Uncharacterized protein</fullName>
    </submittedName>
</protein>